<feature type="region of interest" description="Disordered" evidence="1">
    <location>
        <begin position="1"/>
        <end position="92"/>
    </location>
</feature>
<organism evidence="2 3">
    <name type="scientific">Caulochytrium protostelioides</name>
    <dbReference type="NCBI Taxonomy" id="1555241"/>
    <lineage>
        <taxon>Eukaryota</taxon>
        <taxon>Fungi</taxon>
        <taxon>Fungi incertae sedis</taxon>
        <taxon>Chytridiomycota</taxon>
        <taxon>Chytridiomycota incertae sedis</taxon>
        <taxon>Chytridiomycetes</taxon>
        <taxon>Caulochytriales</taxon>
        <taxon>Caulochytriaceae</taxon>
        <taxon>Caulochytrium</taxon>
    </lineage>
</organism>
<feature type="compositionally biased region" description="Basic and acidic residues" evidence="1">
    <location>
        <begin position="49"/>
        <end position="59"/>
    </location>
</feature>
<evidence type="ECO:0000313" key="3">
    <source>
        <dbReference type="Proteomes" id="UP000268535"/>
    </source>
</evidence>
<gene>
    <name evidence="2" type="ORF">CAUPRSCDRAFT_11843</name>
</gene>
<evidence type="ECO:0000313" key="2">
    <source>
        <dbReference type="EMBL" id="RKO96466.1"/>
    </source>
</evidence>
<dbReference type="Proteomes" id="UP000268535">
    <property type="component" value="Unassembled WGS sequence"/>
</dbReference>
<sequence>MGKNTTTSGRRTRSPPPLHDSDSLASPPSIATRAPLKQRRPGTGGQDPRTARKGADAVKSRPGTGRSVRMTSATLRNDNLSQDDSQDSVSPDDDIASLLSIFQASVTHPKWQVSDDRVNAAKYQQRKKTQHAEASSHIVKLREQRWALVRKLEDRKKDLVAQLNAHHKLAVKQQHHSTVAAKDLSDTMAHSMDQTRALIDLMTSQVNTYNTRVHEHVIQYQHIVQAPTLPALPSQATPKLHRAVACCQAGVKVHD</sequence>
<dbReference type="AlphaFoldDB" id="A0A4P9WYS7"/>
<accession>A0A4P9WYS7</accession>
<evidence type="ECO:0008006" key="4">
    <source>
        <dbReference type="Google" id="ProtNLM"/>
    </source>
</evidence>
<name>A0A4P9WYS7_9FUNG</name>
<evidence type="ECO:0000256" key="1">
    <source>
        <dbReference type="SAM" id="MobiDB-lite"/>
    </source>
</evidence>
<protein>
    <recommendedName>
        <fullName evidence="4">BZIP domain-containing protein</fullName>
    </recommendedName>
</protein>
<reference evidence="3" key="1">
    <citation type="journal article" date="2018" name="Nat. Microbiol.">
        <title>Leveraging single-cell genomics to expand the fungal tree of life.</title>
        <authorList>
            <person name="Ahrendt S.R."/>
            <person name="Quandt C.A."/>
            <person name="Ciobanu D."/>
            <person name="Clum A."/>
            <person name="Salamov A."/>
            <person name="Andreopoulos B."/>
            <person name="Cheng J.F."/>
            <person name="Woyke T."/>
            <person name="Pelin A."/>
            <person name="Henrissat B."/>
            <person name="Reynolds N.K."/>
            <person name="Benny G.L."/>
            <person name="Smith M.E."/>
            <person name="James T.Y."/>
            <person name="Grigoriev I.V."/>
        </authorList>
    </citation>
    <scope>NUCLEOTIDE SEQUENCE [LARGE SCALE GENOMIC DNA]</scope>
    <source>
        <strain evidence="3">ATCC 52028</strain>
    </source>
</reference>
<dbReference type="EMBL" id="ML009920">
    <property type="protein sequence ID" value="RKO96466.1"/>
    <property type="molecule type" value="Genomic_DNA"/>
</dbReference>
<proteinExistence type="predicted"/>
<feature type="compositionally biased region" description="Polar residues" evidence="1">
    <location>
        <begin position="69"/>
        <end position="80"/>
    </location>
</feature>